<evidence type="ECO:0000313" key="1">
    <source>
        <dbReference type="EMBL" id="PVY61709.1"/>
    </source>
</evidence>
<dbReference type="Gene3D" id="3.50.30.50">
    <property type="entry name" value="Putative cyclase"/>
    <property type="match status" value="1"/>
</dbReference>
<name>A0A2U1CL18_9BURK</name>
<sequence>MKIVDLTLPVVTGMAGIPKIPFYEQNPVAVEAVTVVNETQREFLAREGVPVRSGAEAINSMNTVLSLNTHVGTHIDAPRHFFEQGAAIDQVPLDRTVMRQAVVIDVSHMQPGQGVTADDLESTGVTVKKGEVAVIRTAWTDRAWGKPEFWASTIHLEPSVGEWVAAQGVAAVAMDCFPEMPFWLKQLTPQQRGANHRRWLGADIPMIQLLTNLGQVSPRFHIVALPLKLAGMDGSPARVVGIVD</sequence>
<accession>A0A2U1CL18</accession>
<dbReference type="GO" id="GO:0004061">
    <property type="term" value="F:arylformamidase activity"/>
    <property type="evidence" value="ECO:0007669"/>
    <property type="project" value="InterPro"/>
</dbReference>
<keyword evidence="2" id="KW-1185">Reference proteome</keyword>
<dbReference type="AlphaFoldDB" id="A0A2U1CL18"/>
<dbReference type="PANTHER" id="PTHR31118:SF12">
    <property type="entry name" value="CYCLASE-LIKE PROTEIN 2"/>
    <property type="match status" value="1"/>
</dbReference>
<dbReference type="RefSeq" id="WP_116518728.1">
    <property type="nucleotide sequence ID" value="NZ_JACCEX010000003.1"/>
</dbReference>
<organism evidence="1 2">
    <name type="scientific">Pusillimonas noertemannii</name>
    <dbReference type="NCBI Taxonomy" id="305977"/>
    <lineage>
        <taxon>Bacteria</taxon>
        <taxon>Pseudomonadati</taxon>
        <taxon>Pseudomonadota</taxon>
        <taxon>Betaproteobacteria</taxon>
        <taxon>Burkholderiales</taxon>
        <taxon>Alcaligenaceae</taxon>
        <taxon>Pusillimonas</taxon>
    </lineage>
</organism>
<dbReference type="InterPro" id="IPR037175">
    <property type="entry name" value="KFase_sf"/>
</dbReference>
<dbReference type="PANTHER" id="PTHR31118">
    <property type="entry name" value="CYCLASE-LIKE PROTEIN 2"/>
    <property type="match status" value="1"/>
</dbReference>
<gene>
    <name evidence="1" type="ORF">C7440_2440</name>
</gene>
<evidence type="ECO:0000313" key="2">
    <source>
        <dbReference type="Proteomes" id="UP000246145"/>
    </source>
</evidence>
<dbReference type="EMBL" id="QEKO01000003">
    <property type="protein sequence ID" value="PVY61709.1"/>
    <property type="molecule type" value="Genomic_DNA"/>
</dbReference>
<comment type="caution">
    <text evidence="1">The sequence shown here is derived from an EMBL/GenBank/DDBJ whole genome shotgun (WGS) entry which is preliminary data.</text>
</comment>
<dbReference type="Pfam" id="PF04199">
    <property type="entry name" value="Cyclase"/>
    <property type="match status" value="1"/>
</dbReference>
<proteinExistence type="predicted"/>
<dbReference type="InterPro" id="IPR007325">
    <property type="entry name" value="KFase/CYL"/>
</dbReference>
<dbReference type="Proteomes" id="UP000246145">
    <property type="component" value="Unassembled WGS sequence"/>
</dbReference>
<reference evidence="1 2" key="1">
    <citation type="submission" date="2018-04" db="EMBL/GenBank/DDBJ databases">
        <title>Genomic Encyclopedia of Type Strains, Phase IV (KMG-IV): sequencing the most valuable type-strain genomes for metagenomic binning, comparative biology and taxonomic classification.</title>
        <authorList>
            <person name="Goeker M."/>
        </authorList>
    </citation>
    <scope>NUCLEOTIDE SEQUENCE [LARGE SCALE GENOMIC DNA]</scope>
    <source>
        <strain evidence="1 2">DSM 10065</strain>
    </source>
</reference>
<dbReference type="OrthoDB" id="7067800at2"/>
<dbReference type="SUPFAM" id="SSF102198">
    <property type="entry name" value="Putative cyclase"/>
    <property type="match status" value="1"/>
</dbReference>
<protein>
    <submittedName>
        <fullName evidence="1">Kynurenine formamidase</fullName>
    </submittedName>
</protein>
<dbReference type="GO" id="GO:0019441">
    <property type="term" value="P:L-tryptophan catabolic process to kynurenine"/>
    <property type="evidence" value="ECO:0007669"/>
    <property type="project" value="InterPro"/>
</dbReference>